<evidence type="ECO:0000313" key="1">
    <source>
        <dbReference type="EMBL" id="MBX67061.1"/>
    </source>
</evidence>
<name>A0A2P2QJB4_RHIMU</name>
<sequence>MHLDFLFCPFLFIKCIIKHMTQTKVQSDLFWQTDKLNDTANLLWPLFEV</sequence>
<accession>A0A2P2QJB4</accession>
<reference evidence="1" key="1">
    <citation type="submission" date="2018-02" db="EMBL/GenBank/DDBJ databases">
        <title>Rhizophora mucronata_Transcriptome.</title>
        <authorList>
            <person name="Meera S.P."/>
            <person name="Sreeshan A."/>
            <person name="Augustine A."/>
        </authorList>
    </citation>
    <scope>NUCLEOTIDE SEQUENCE</scope>
    <source>
        <tissue evidence="1">Leaf</tissue>
    </source>
</reference>
<protein>
    <submittedName>
        <fullName evidence="1">Uncharacterized protein</fullName>
    </submittedName>
</protein>
<proteinExistence type="predicted"/>
<dbReference type="AlphaFoldDB" id="A0A2P2QJB4"/>
<organism evidence="1">
    <name type="scientific">Rhizophora mucronata</name>
    <name type="common">Asiatic mangrove</name>
    <dbReference type="NCBI Taxonomy" id="61149"/>
    <lineage>
        <taxon>Eukaryota</taxon>
        <taxon>Viridiplantae</taxon>
        <taxon>Streptophyta</taxon>
        <taxon>Embryophyta</taxon>
        <taxon>Tracheophyta</taxon>
        <taxon>Spermatophyta</taxon>
        <taxon>Magnoliopsida</taxon>
        <taxon>eudicotyledons</taxon>
        <taxon>Gunneridae</taxon>
        <taxon>Pentapetalae</taxon>
        <taxon>rosids</taxon>
        <taxon>fabids</taxon>
        <taxon>Malpighiales</taxon>
        <taxon>Rhizophoraceae</taxon>
        <taxon>Rhizophora</taxon>
    </lineage>
</organism>
<dbReference type="EMBL" id="GGEC01086577">
    <property type="protein sequence ID" value="MBX67061.1"/>
    <property type="molecule type" value="Transcribed_RNA"/>
</dbReference>